<dbReference type="InterPro" id="IPR001087">
    <property type="entry name" value="GDSL"/>
</dbReference>
<sequence length="377" mass="41631">MKTSSSVWCLMVVLHIILLLGLGMISSSLGSMQQVPALFVFGDSLIDPGNNNNYKTLAKANNFPNGIDFPYGVTGRFCNGATLADHLGYLLGIEFIPACNDPRTTGSNLLQGVNFASSSAGILNDTGAKIGQNLPMFRQVELFGEKILPKLKSLMENSNGEDSATNTFEHFVAKSLIFSNIGTNDLLNNYLARFANPLHKPIPPQFWDSVLIAYGNQLKKLYSYGARKFLVTGLGPLGCSPYIIASFGEDRNQCYEHHNEIAVQCNLKTKTMVQQLNQDLPGAYVLYWDVYPLIRQIIDNPSQYGFKYSHCACCGAGPSNGLFLCVPGSILCPDRSEFVFWDWFHPSEATNKFSARQAYDGIIQSTYPTNLKQLVEL</sequence>
<evidence type="ECO:0000313" key="9">
    <source>
        <dbReference type="EMBL" id="KAF5194464.1"/>
    </source>
</evidence>
<dbReference type="AlphaFoldDB" id="A0A7J6WAL8"/>
<name>A0A7J6WAL8_THATH</name>
<keyword evidence="5" id="KW-0378">Hydrolase</keyword>
<keyword evidence="4 8" id="KW-0732">Signal</keyword>
<feature type="signal peptide" evidence="8">
    <location>
        <begin position="1"/>
        <end position="30"/>
    </location>
</feature>
<dbReference type="OrthoDB" id="1600564at2759"/>
<evidence type="ECO:0000256" key="4">
    <source>
        <dbReference type="ARBA" id="ARBA00022729"/>
    </source>
</evidence>
<dbReference type="GO" id="GO:0016042">
    <property type="term" value="P:lipid catabolic process"/>
    <property type="evidence" value="ECO:0007669"/>
    <property type="project" value="UniProtKB-KW"/>
</dbReference>
<feature type="chain" id="PRO_5029478928" evidence="8">
    <location>
        <begin position="31"/>
        <end position="377"/>
    </location>
</feature>
<keyword evidence="7" id="KW-0443">Lipid metabolism</keyword>
<organism evidence="9 10">
    <name type="scientific">Thalictrum thalictroides</name>
    <name type="common">Rue-anemone</name>
    <name type="synonym">Anemone thalictroides</name>
    <dbReference type="NCBI Taxonomy" id="46969"/>
    <lineage>
        <taxon>Eukaryota</taxon>
        <taxon>Viridiplantae</taxon>
        <taxon>Streptophyta</taxon>
        <taxon>Embryophyta</taxon>
        <taxon>Tracheophyta</taxon>
        <taxon>Spermatophyta</taxon>
        <taxon>Magnoliopsida</taxon>
        <taxon>Ranunculales</taxon>
        <taxon>Ranunculaceae</taxon>
        <taxon>Thalictroideae</taxon>
        <taxon>Thalictrum</taxon>
    </lineage>
</organism>
<dbReference type="GO" id="GO:0005576">
    <property type="term" value="C:extracellular region"/>
    <property type="evidence" value="ECO:0007669"/>
    <property type="project" value="UniProtKB-SubCell"/>
</dbReference>
<dbReference type="PANTHER" id="PTHR45650">
    <property type="entry name" value="GDSL-LIKE LIPASE/ACYLHYDROLASE-RELATED"/>
    <property type="match status" value="1"/>
</dbReference>
<comment type="caution">
    <text evidence="9">The sequence shown here is derived from an EMBL/GenBank/DDBJ whole genome shotgun (WGS) entry which is preliminary data.</text>
</comment>
<dbReference type="InterPro" id="IPR051238">
    <property type="entry name" value="GDSL_esterase/lipase"/>
</dbReference>
<evidence type="ECO:0000256" key="3">
    <source>
        <dbReference type="ARBA" id="ARBA00022525"/>
    </source>
</evidence>
<dbReference type="InterPro" id="IPR036514">
    <property type="entry name" value="SGNH_hydro_sf"/>
</dbReference>
<evidence type="ECO:0000256" key="1">
    <source>
        <dbReference type="ARBA" id="ARBA00004613"/>
    </source>
</evidence>
<protein>
    <submittedName>
        <fullName evidence="9">GDSL esterase/lipase</fullName>
    </submittedName>
</protein>
<dbReference type="CDD" id="cd01837">
    <property type="entry name" value="SGNH_plant_lipase_like"/>
    <property type="match status" value="1"/>
</dbReference>
<keyword evidence="10" id="KW-1185">Reference proteome</keyword>
<keyword evidence="3" id="KW-0964">Secreted</keyword>
<dbReference type="Pfam" id="PF00657">
    <property type="entry name" value="Lipase_GDSL"/>
    <property type="match status" value="1"/>
</dbReference>
<dbReference type="EMBL" id="JABWDY010018672">
    <property type="protein sequence ID" value="KAF5194464.1"/>
    <property type="molecule type" value="Genomic_DNA"/>
</dbReference>
<evidence type="ECO:0000256" key="2">
    <source>
        <dbReference type="ARBA" id="ARBA00008668"/>
    </source>
</evidence>
<comment type="similarity">
    <text evidence="2">Belongs to the 'GDSL' lipolytic enzyme family.</text>
</comment>
<dbReference type="Proteomes" id="UP000554482">
    <property type="component" value="Unassembled WGS sequence"/>
</dbReference>
<keyword evidence="6" id="KW-0442">Lipid degradation</keyword>
<dbReference type="Gene3D" id="3.40.50.1110">
    <property type="entry name" value="SGNH hydrolase"/>
    <property type="match status" value="1"/>
</dbReference>
<evidence type="ECO:0000313" key="10">
    <source>
        <dbReference type="Proteomes" id="UP000554482"/>
    </source>
</evidence>
<evidence type="ECO:0000256" key="5">
    <source>
        <dbReference type="ARBA" id="ARBA00022801"/>
    </source>
</evidence>
<reference evidence="9 10" key="1">
    <citation type="submission" date="2020-06" db="EMBL/GenBank/DDBJ databases">
        <title>Transcriptomic and genomic resources for Thalictrum thalictroides and T. hernandezii: Facilitating candidate gene discovery in an emerging model plant lineage.</title>
        <authorList>
            <person name="Arias T."/>
            <person name="Riano-Pachon D.M."/>
            <person name="Di Stilio V.S."/>
        </authorList>
    </citation>
    <scope>NUCLEOTIDE SEQUENCE [LARGE SCALE GENOMIC DNA]</scope>
    <source>
        <strain evidence="10">cv. WT478/WT964</strain>
        <tissue evidence="9">Leaves</tissue>
    </source>
</reference>
<dbReference type="GO" id="GO:0016788">
    <property type="term" value="F:hydrolase activity, acting on ester bonds"/>
    <property type="evidence" value="ECO:0007669"/>
    <property type="project" value="InterPro"/>
</dbReference>
<proteinExistence type="inferred from homology"/>
<dbReference type="InterPro" id="IPR035669">
    <property type="entry name" value="SGNH_plant_lipase-like"/>
</dbReference>
<accession>A0A7J6WAL8</accession>
<evidence type="ECO:0000256" key="8">
    <source>
        <dbReference type="SAM" id="SignalP"/>
    </source>
</evidence>
<dbReference type="PANTHER" id="PTHR45650:SF8">
    <property type="entry name" value="GDSL ESTERASE_LIPASE"/>
    <property type="match status" value="1"/>
</dbReference>
<evidence type="ECO:0000256" key="7">
    <source>
        <dbReference type="ARBA" id="ARBA00023098"/>
    </source>
</evidence>
<comment type="subcellular location">
    <subcellularLocation>
        <location evidence="1">Secreted</location>
    </subcellularLocation>
</comment>
<gene>
    <name evidence="9" type="ORF">FRX31_015951</name>
</gene>
<evidence type="ECO:0000256" key="6">
    <source>
        <dbReference type="ARBA" id="ARBA00022963"/>
    </source>
</evidence>